<dbReference type="Proteomes" id="UP000249542">
    <property type="component" value="Unassembled WGS sequence"/>
</dbReference>
<protein>
    <submittedName>
        <fullName evidence="1">MORN repeat protein</fullName>
    </submittedName>
</protein>
<dbReference type="AlphaFoldDB" id="A0A2W7I943"/>
<name>A0A2W7I943_9FLAO</name>
<dbReference type="EMBL" id="QKYV01000003">
    <property type="protein sequence ID" value="PZW41585.1"/>
    <property type="molecule type" value="Genomic_DNA"/>
</dbReference>
<organism evidence="1 2">
    <name type="scientific">Mesonia algae</name>
    <dbReference type="NCBI Taxonomy" id="213248"/>
    <lineage>
        <taxon>Bacteria</taxon>
        <taxon>Pseudomonadati</taxon>
        <taxon>Bacteroidota</taxon>
        <taxon>Flavobacteriia</taxon>
        <taxon>Flavobacteriales</taxon>
        <taxon>Flavobacteriaceae</taxon>
        <taxon>Mesonia</taxon>
    </lineage>
</organism>
<evidence type="ECO:0000313" key="1">
    <source>
        <dbReference type="EMBL" id="PZW41585.1"/>
    </source>
</evidence>
<gene>
    <name evidence="1" type="ORF">LX95_01266</name>
</gene>
<sequence>MIIIRIIVFLFIVLTSNLVNSQKKKIEAITIPTESHTVDIVVEQGTPRFHRKSDNHFLAGEHIFIKTKLNRDTDIANSYYPTAIRSIGLFKNGYKDGLWKTTYENKLVKTQNYNNGLVIGRYRVYNNNGDVLYKITFGSQGNGKYKDYYYNTGTLKEEGQYENGKKQGEWCRFDEEGTLIESIDYRKGVPIEKE</sequence>
<dbReference type="Gene3D" id="2.20.110.10">
    <property type="entry name" value="Histone H3 K4-specific methyltransferase SET7/9 N-terminal domain"/>
    <property type="match status" value="2"/>
</dbReference>
<keyword evidence="2" id="KW-1185">Reference proteome</keyword>
<comment type="caution">
    <text evidence="1">The sequence shown here is derived from an EMBL/GenBank/DDBJ whole genome shotgun (WGS) entry which is preliminary data.</text>
</comment>
<dbReference type="Pfam" id="PF07661">
    <property type="entry name" value="MORN_2"/>
    <property type="match status" value="2"/>
</dbReference>
<accession>A0A2W7I943</accession>
<reference evidence="1 2" key="1">
    <citation type="submission" date="2018-06" db="EMBL/GenBank/DDBJ databases">
        <title>Genomic Encyclopedia of Archaeal and Bacterial Type Strains, Phase II (KMG-II): from individual species to whole genera.</title>
        <authorList>
            <person name="Goeker M."/>
        </authorList>
    </citation>
    <scope>NUCLEOTIDE SEQUENCE [LARGE SCALE GENOMIC DNA]</scope>
    <source>
        <strain evidence="1 2">DSM 15361</strain>
    </source>
</reference>
<evidence type="ECO:0000313" key="2">
    <source>
        <dbReference type="Proteomes" id="UP000249542"/>
    </source>
</evidence>
<dbReference type="SUPFAM" id="SSF82185">
    <property type="entry name" value="Histone H3 K4-specific methyltransferase SET7/9 N-terminal domain"/>
    <property type="match status" value="1"/>
</dbReference>
<dbReference type="InterPro" id="IPR011652">
    <property type="entry name" value="MORN_2"/>
</dbReference>
<proteinExistence type="predicted"/>